<dbReference type="PIRSF" id="PIRSF004869">
    <property type="entry name" value="PflX_prd"/>
    <property type="match status" value="1"/>
</dbReference>
<dbReference type="InterPro" id="IPR040085">
    <property type="entry name" value="MJ0674-like"/>
</dbReference>
<evidence type="ECO:0000313" key="8">
    <source>
        <dbReference type="Proteomes" id="UP000441717"/>
    </source>
</evidence>
<evidence type="ECO:0000256" key="1">
    <source>
        <dbReference type="ARBA" id="ARBA00022691"/>
    </source>
</evidence>
<keyword evidence="2 5" id="KW-0479">Metal-binding</keyword>
<dbReference type="RefSeq" id="WP_152946634.1">
    <property type="nucleotide sequence ID" value="NZ_WHYR01000023.1"/>
</dbReference>
<protein>
    <submittedName>
        <fullName evidence="7">Radical SAM protein</fullName>
    </submittedName>
</protein>
<dbReference type="Gene3D" id="3.20.20.70">
    <property type="entry name" value="Aldolase class I"/>
    <property type="match status" value="1"/>
</dbReference>
<dbReference type="Pfam" id="PF04055">
    <property type="entry name" value="Radical_SAM"/>
    <property type="match status" value="1"/>
</dbReference>
<comment type="cofactor">
    <cofactor evidence="5">
        <name>[4Fe-4S] cluster</name>
        <dbReference type="ChEBI" id="CHEBI:49883"/>
    </cofactor>
    <text evidence="5">Binds 1 [4Fe-4S] cluster. The cluster is coordinated with 3 cysteines and an exchangeable S-adenosyl-L-methionine.</text>
</comment>
<reference evidence="7 8" key="1">
    <citation type="submission" date="2019-10" db="EMBL/GenBank/DDBJ databases">
        <title>Comparative genomics of sulfur disproportionating microorganisms.</title>
        <authorList>
            <person name="Ward L.M."/>
            <person name="Bertran E."/>
            <person name="Johnston D."/>
        </authorList>
    </citation>
    <scope>NUCLEOTIDE SEQUENCE [LARGE SCALE GENOMIC DNA]</scope>
    <source>
        <strain evidence="7 8">DSM 14055</strain>
    </source>
</reference>
<evidence type="ECO:0000313" key="7">
    <source>
        <dbReference type="EMBL" id="MQL52483.1"/>
    </source>
</evidence>
<evidence type="ECO:0000259" key="6">
    <source>
        <dbReference type="Pfam" id="PF04055"/>
    </source>
</evidence>
<organism evidence="7 8">
    <name type="scientific">Desulfofundulus thermobenzoicus</name>
    <dbReference type="NCBI Taxonomy" id="29376"/>
    <lineage>
        <taxon>Bacteria</taxon>
        <taxon>Bacillati</taxon>
        <taxon>Bacillota</taxon>
        <taxon>Clostridia</taxon>
        <taxon>Eubacteriales</taxon>
        <taxon>Peptococcaceae</taxon>
        <taxon>Desulfofundulus</taxon>
    </lineage>
</organism>
<dbReference type="GO" id="GO:0046872">
    <property type="term" value="F:metal ion binding"/>
    <property type="evidence" value="ECO:0007669"/>
    <property type="project" value="UniProtKB-KW"/>
</dbReference>
<dbReference type="AlphaFoldDB" id="A0A6N7ISF5"/>
<dbReference type="InterPro" id="IPR058240">
    <property type="entry name" value="rSAM_sf"/>
</dbReference>
<feature type="binding site" evidence="5">
    <location>
        <position position="62"/>
    </location>
    <ligand>
        <name>[4Fe-4S] cluster</name>
        <dbReference type="ChEBI" id="CHEBI:49883"/>
        <note>4Fe-4S-S-AdoMet</note>
    </ligand>
</feature>
<dbReference type="PANTHER" id="PTHR43075:SF1">
    <property type="entry name" value="FORMATE LYASE ACTIVATING ENZYME, PUTATIVE (AFU_ORTHOLOGUE AFUA_2G15630)-RELATED"/>
    <property type="match status" value="1"/>
</dbReference>
<evidence type="ECO:0000256" key="3">
    <source>
        <dbReference type="ARBA" id="ARBA00023004"/>
    </source>
</evidence>
<feature type="binding site" evidence="5">
    <location>
        <position position="66"/>
    </location>
    <ligand>
        <name>[4Fe-4S] cluster</name>
        <dbReference type="ChEBI" id="CHEBI:49883"/>
        <note>4Fe-4S-S-AdoMet</note>
    </ligand>
</feature>
<keyword evidence="8" id="KW-1185">Reference proteome</keyword>
<feature type="domain" description="Radical SAM core" evidence="6">
    <location>
        <begin position="58"/>
        <end position="187"/>
    </location>
</feature>
<evidence type="ECO:0000256" key="2">
    <source>
        <dbReference type="ARBA" id="ARBA00022723"/>
    </source>
</evidence>
<evidence type="ECO:0000256" key="4">
    <source>
        <dbReference type="ARBA" id="ARBA00023014"/>
    </source>
</evidence>
<dbReference type="Proteomes" id="UP000441717">
    <property type="component" value="Unassembled WGS sequence"/>
</dbReference>
<dbReference type="InterPro" id="IPR007197">
    <property type="entry name" value="rSAM"/>
</dbReference>
<evidence type="ECO:0000256" key="5">
    <source>
        <dbReference type="PIRSR" id="PIRSR004869-50"/>
    </source>
</evidence>
<dbReference type="InterPro" id="IPR016431">
    <property type="entry name" value="Pyrv-formate_lyase-activ_prd"/>
</dbReference>
<sequence length="303" mass="33710">MPEPLRECTLCPRNCRVNRLAGEKGFCRAPGRPKVAQASLHFWEEPCISGRKGSGTVFFSQCNMRCVFCQNHEISQDGFGREIEVAQLAGVFLDLQQQGAHNINLVSPTPYIPLIARAIELAREKGLALPVVYNTNAYEKVEALAMLEGLVDIYLPDLKYFSDEPSRRYSAAPGYFAVATAAIKEMYRQVGALVLDEQGVARRGLMIRHLVLPGQVEDSKQVLRWIAANLPGEVYISLMAQYFPAYRAGGIPPLNRRLRRKEYEQVVACLLELNRDQGYVQELEAASPDYVPAFDLTGLDGGG</sequence>
<proteinExistence type="predicted"/>
<comment type="caution">
    <text evidence="7">The sequence shown here is derived from an EMBL/GenBank/DDBJ whole genome shotgun (WGS) entry which is preliminary data.</text>
</comment>
<dbReference type="SFLD" id="SFLDS00029">
    <property type="entry name" value="Radical_SAM"/>
    <property type="match status" value="1"/>
</dbReference>
<feature type="binding site" evidence="5">
    <location>
        <position position="69"/>
    </location>
    <ligand>
        <name>[4Fe-4S] cluster</name>
        <dbReference type="ChEBI" id="CHEBI:49883"/>
        <note>4Fe-4S-S-AdoMet</note>
    </ligand>
</feature>
<dbReference type="CDD" id="cd01335">
    <property type="entry name" value="Radical_SAM"/>
    <property type="match status" value="1"/>
</dbReference>
<gene>
    <name evidence="7" type="ORF">GFC01_09450</name>
</gene>
<dbReference type="GO" id="GO:0003824">
    <property type="term" value="F:catalytic activity"/>
    <property type="evidence" value="ECO:0007669"/>
    <property type="project" value="InterPro"/>
</dbReference>
<dbReference type="OrthoDB" id="9781783at2"/>
<keyword evidence="3 5" id="KW-0408">Iron</keyword>
<dbReference type="GO" id="GO:0051536">
    <property type="term" value="F:iron-sulfur cluster binding"/>
    <property type="evidence" value="ECO:0007669"/>
    <property type="project" value="UniProtKB-KW"/>
</dbReference>
<dbReference type="SFLD" id="SFLDG01099">
    <property type="entry name" value="Uncharacterised_Radical_SAM_Su"/>
    <property type="match status" value="1"/>
</dbReference>
<dbReference type="InterPro" id="IPR013785">
    <property type="entry name" value="Aldolase_TIM"/>
</dbReference>
<name>A0A6N7ISF5_9FIRM</name>
<dbReference type="PANTHER" id="PTHR43075">
    <property type="entry name" value="FORMATE LYASE ACTIVATING ENZYME, PUTATIVE (AFU_ORTHOLOGUE AFUA_2G15630)-RELATED"/>
    <property type="match status" value="1"/>
</dbReference>
<keyword evidence="4 5" id="KW-0411">Iron-sulfur</keyword>
<keyword evidence="1 5" id="KW-0949">S-adenosyl-L-methionine</keyword>
<dbReference type="SUPFAM" id="SSF102114">
    <property type="entry name" value="Radical SAM enzymes"/>
    <property type="match status" value="1"/>
</dbReference>
<dbReference type="EMBL" id="WHYR01000023">
    <property type="protein sequence ID" value="MQL52483.1"/>
    <property type="molecule type" value="Genomic_DNA"/>
</dbReference>
<accession>A0A6N7ISF5</accession>